<dbReference type="EMBL" id="JBDIVE010000007">
    <property type="protein sequence ID" value="MEN3069386.1"/>
    <property type="molecule type" value="Genomic_DNA"/>
</dbReference>
<dbReference type="RefSeq" id="WP_345920159.1">
    <property type="nucleotide sequence ID" value="NZ_JBDIVE010000007.1"/>
</dbReference>
<feature type="compositionally biased region" description="Polar residues" evidence="1">
    <location>
        <begin position="45"/>
        <end position="54"/>
    </location>
</feature>
<comment type="caution">
    <text evidence="2">The sequence shown here is derived from an EMBL/GenBank/DDBJ whole genome shotgun (WGS) entry which is preliminary data.</text>
</comment>
<gene>
    <name evidence="2" type="ORF">ABDB84_12915</name>
</gene>
<reference evidence="2 3" key="1">
    <citation type="journal article" date="2018" name="Int. J. Syst. Evol. Microbiol.">
        <title>Uliginosibacterium sediminicola sp. nov., isolated from freshwater sediment.</title>
        <authorList>
            <person name="Hwang W.M."/>
            <person name="Kim S.M."/>
            <person name="Kang K."/>
            <person name="Ahn T.Y."/>
        </authorList>
    </citation>
    <scope>NUCLEOTIDE SEQUENCE [LARGE SCALE GENOMIC DNA]</scope>
    <source>
        <strain evidence="2 3">M1-21</strain>
    </source>
</reference>
<keyword evidence="3" id="KW-1185">Reference proteome</keyword>
<proteinExistence type="predicted"/>
<evidence type="ECO:0000256" key="1">
    <source>
        <dbReference type="SAM" id="MobiDB-lite"/>
    </source>
</evidence>
<sequence length="326" mass="36329">MASSLCRSGSFGGRLEALNTVAAATEKQLRLPVLAQRNPIRDPGQTGSSVTTSPKRLKHSRRIGSIPFLVSVLKQRSKHKNEMGLKLILVKPIVNYHLLCTKACYETDLQDRKLHSTRTLTAQTNAMFPFSSFMSSLENTMSNLEQDKPKKPQQPTPALAFKFGTPSEIYTTILKEVDALFSKFTAAGHDSEQTKEAKQKCHEQLVLIQNKIKQRIIEHKNEAEWDKFTIAFYGETNAGKSTIIETLRIHLAEESKKAEQEAFIAAMAKAGLSKAAFEAAQRATEATSQRLSVFEADFAARTSSNKSELSKLELELSTQHESPRVF</sequence>
<name>A0ABU9Z0P1_9RHOO</name>
<dbReference type="InterPro" id="IPR027417">
    <property type="entry name" value="P-loop_NTPase"/>
</dbReference>
<dbReference type="Proteomes" id="UP001410394">
    <property type="component" value="Unassembled WGS sequence"/>
</dbReference>
<dbReference type="SUPFAM" id="SSF52540">
    <property type="entry name" value="P-loop containing nucleoside triphosphate hydrolases"/>
    <property type="match status" value="1"/>
</dbReference>
<evidence type="ECO:0000313" key="2">
    <source>
        <dbReference type="EMBL" id="MEN3069386.1"/>
    </source>
</evidence>
<evidence type="ECO:0008006" key="4">
    <source>
        <dbReference type="Google" id="ProtNLM"/>
    </source>
</evidence>
<organism evidence="2 3">
    <name type="scientific">Uliginosibacterium sediminicola</name>
    <dbReference type="NCBI Taxonomy" id="2024550"/>
    <lineage>
        <taxon>Bacteria</taxon>
        <taxon>Pseudomonadati</taxon>
        <taxon>Pseudomonadota</taxon>
        <taxon>Betaproteobacteria</taxon>
        <taxon>Rhodocyclales</taxon>
        <taxon>Zoogloeaceae</taxon>
        <taxon>Uliginosibacterium</taxon>
    </lineage>
</organism>
<evidence type="ECO:0000313" key="3">
    <source>
        <dbReference type="Proteomes" id="UP001410394"/>
    </source>
</evidence>
<protein>
    <recommendedName>
        <fullName evidence="4">G domain-containing protein</fullName>
    </recommendedName>
</protein>
<accession>A0ABU9Z0P1</accession>
<dbReference type="Gene3D" id="3.40.50.300">
    <property type="entry name" value="P-loop containing nucleotide triphosphate hydrolases"/>
    <property type="match status" value="1"/>
</dbReference>
<feature type="region of interest" description="Disordered" evidence="1">
    <location>
        <begin position="34"/>
        <end position="57"/>
    </location>
</feature>